<dbReference type="KEGG" id="mbry:B1812_03005"/>
<dbReference type="AlphaFoldDB" id="A0A1W6MRN1"/>
<keyword evidence="2" id="KW-1185">Reference proteome</keyword>
<protein>
    <submittedName>
        <fullName evidence="1">Uncharacterized protein</fullName>
    </submittedName>
</protein>
<evidence type="ECO:0000313" key="1">
    <source>
        <dbReference type="EMBL" id="ARN80222.1"/>
    </source>
</evidence>
<evidence type="ECO:0000313" key="2">
    <source>
        <dbReference type="Proteomes" id="UP000193978"/>
    </source>
</evidence>
<dbReference type="EMBL" id="CP019948">
    <property type="protein sequence ID" value="ARN80222.1"/>
    <property type="molecule type" value="Genomic_DNA"/>
</dbReference>
<gene>
    <name evidence="1" type="ORF">B1812_03005</name>
</gene>
<dbReference type="Proteomes" id="UP000193978">
    <property type="component" value="Chromosome"/>
</dbReference>
<organism evidence="1 2">
    <name type="scientific">Methylocystis bryophila</name>
    <dbReference type="NCBI Taxonomy" id="655015"/>
    <lineage>
        <taxon>Bacteria</taxon>
        <taxon>Pseudomonadati</taxon>
        <taxon>Pseudomonadota</taxon>
        <taxon>Alphaproteobacteria</taxon>
        <taxon>Hyphomicrobiales</taxon>
        <taxon>Methylocystaceae</taxon>
        <taxon>Methylocystis</taxon>
    </lineage>
</organism>
<accession>A0A1W6MRN1</accession>
<reference evidence="1 2" key="1">
    <citation type="submission" date="2017-02" db="EMBL/GenBank/DDBJ databases">
        <authorList>
            <person name="Peterson S.W."/>
        </authorList>
    </citation>
    <scope>NUCLEOTIDE SEQUENCE [LARGE SCALE GENOMIC DNA]</scope>
    <source>
        <strain evidence="1 2">S285</strain>
    </source>
</reference>
<sequence>MLFLLPKGEAGRPLATGARALPLAKAEAWPNGSVTAGHSGLFGLPAFPCSRRSSSHPRRIVPTALRC</sequence>
<proteinExistence type="predicted"/>
<dbReference type="STRING" id="655015.B1812_03005"/>
<name>A0A1W6MRN1_9HYPH</name>